<comment type="caution">
    <text evidence="2">The sequence shown here is derived from an EMBL/GenBank/DDBJ whole genome shotgun (WGS) entry which is preliminary data.</text>
</comment>
<reference evidence="2 3" key="1">
    <citation type="journal article" date="2018" name="Environ. Microbiol.">
        <title>Novel energy conservation strategies and behaviour of Pelotomaculum schinkii driving syntrophic propionate catabolism.</title>
        <authorList>
            <person name="Hidalgo-Ahumada C.A.P."/>
            <person name="Nobu M.K."/>
            <person name="Narihiro T."/>
            <person name="Tamaki H."/>
            <person name="Liu W.T."/>
            <person name="Kamagata Y."/>
            <person name="Stams A.J.M."/>
            <person name="Imachi H."/>
            <person name="Sousa D.Z."/>
        </authorList>
    </citation>
    <scope>NUCLEOTIDE SEQUENCE [LARGE SCALE GENOMIC DNA]</scope>
    <source>
        <strain evidence="2 3">MGP</strain>
    </source>
</reference>
<name>A0A4Y7RYP5_9FIRM</name>
<dbReference type="InterPro" id="IPR025906">
    <property type="entry name" value="YjfB_motility"/>
</dbReference>
<evidence type="ECO:0000313" key="3">
    <source>
        <dbReference type="Proteomes" id="UP000297597"/>
    </source>
</evidence>
<evidence type="ECO:0008006" key="4">
    <source>
        <dbReference type="Google" id="ProtNLM"/>
    </source>
</evidence>
<dbReference type="EMBL" id="QFFZ01000001">
    <property type="protein sequence ID" value="TEB13762.1"/>
    <property type="molecule type" value="Genomic_DNA"/>
</dbReference>
<dbReference type="RefSeq" id="WP_134212066.1">
    <property type="nucleotide sequence ID" value="NZ_QFFZ01000001.1"/>
</dbReference>
<organism evidence="2 3">
    <name type="scientific">Pelotomaculum propionicicum</name>
    <dbReference type="NCBI Taxonomy" id="258475"/>
    <lineage>
        <taxon>Bacteria</taxon>
        <taxon>Bacillati</taxon>
        <taxon>Bacillota</taxon>
        <taxon>Clostridia</taxon>
        <taxon>Eubacteriales</taxon>
        <taxon>Desulfotomaculaceae</taxon>
        <taxon>Pelotomaculum</taxon>
    </lineage>
</organism>
<protein>
    <recommendedName>
        <fullName evidence="4">Motility protein</fullName>
    </recommendedName>
</protein>
<proteinExistence type="predicted"/>
<keyword evidence="3" id="KW-1185">Reference proteome</keyword>
<feature type="region of interest" description="Disordered" evidence="1">
    <location>
        <begin position="49"/>
        <end position="70"/>
    </location>
</feature>
<dbReference type="Proteomes" id="UP000297597">
    <property type="component" value="Unassembled WGS sequence"/>
</dbReference>
<dbReference type="AlphaFoldDB" id="A0A4Y7RYP5"/>
<dbReference type="OrthoDB" id="8527899at2"/>
<gene>
    <name evidence="2" type="ORF">Pmgp_00170</name>
</gene>
<dbReference type="Pfam" id="PF14070">
    <property type="entry name" value="YjfB_motility"/>
    <property type="match status" value="1"/>
</dbReference>
<evidence type="ECO:0000256" key="1">
    <source>
        <dbReference type="SAM" id="MobiDB-lite"/>
    </source>
</evidence>
<feature type="compositionally biased region" description="Polar residues" evidence="1">
    <location>
        <begin position="49"/>
        <end position="58"/>
    </location>
</feature>
<evidence type="ECO:0000313" key="2">
    <source>
        <dbReference type="EMBL" id="TEB13762.1"/>
    </source>
</evidence>
<accession>A0A4Y7RYP5</accession>
<sequence length="70" mass="7656">MKGGTETDADVLSIAGTYSMLKMVQNQGAVQTLVLRKIMDRQETAMQGVLNTMPQVSNPPDLGNNIDRYV</sequence>